<evidence type="ECO:0000313" key="2">
    <source>
        <dbReference type="Proteomes" id="UP000649259"/>
    </source>
</evidence>
<dbReference type="SUPFAM" id="SSF53254">
    <property type="entry name" value="Phosphoglycerate mutase-like"/>
    <property type="match status" value="1"/>
</dbReference>
<dbReference type="GeneID" id="91475233"/>
<gene>
    <name evidence="1" type="ORF">Saso_74880</name>
</gene>
<sequence>MGVFELHPSGALAARAPEEAARRALLGEWSYRLPGGEALADVALRVRDFTTELARTVHELPPVPDASVTHWRGDGRHLRLSNWGQIAHLTGLPLAEGTS</sequence>
<dbReference type="InterPro" id="IPR029033">
    <property type="entry name" value="His_PPase_superfam"/>
</dbReference>
<name>A0ABQ3SCI4_9ACTN</name>
<dbReference type="RefSeq" id="WP_189927142.1">
    <property type="nucleotide sequence ID" value="NZ_BMSI01000016.1"/>
</dbReference>
<keyword evidence="2" id="KW-1185">Reference proteome</keyword>
<proteinExistence type="predicted"/>
<evidence type="ECO:0000313" key="1">
    <source>
        <dbReference type="EMBL" id="GHI65838.1"/>
    </source>
</evidence>
<organism evidence="1 2">
    <name type="scientific">Streptomyces asoensis</name>
    <dbReference type="NCBI Taxonomy" id="249586"/>
    <lineage>
        <taxon>Bacteria</taxon>
        <taxon>Bacillati</taxon>
        <taxon>Actinomycetota</taxon>
        <taxon>Actinomycetes</taxon>
        <taxon>Kitasatosporales</taxon>
        <taxon>Streptomycetaceae</taxon>
        <taxon>Streptomyces</taxon>
    </lineage>
</organism>
<dbReference type="EMBL" id="BNEB01000006">
    <property type="protein sequence ID" value="GHI65838.1"/>
    <property type="molecule type" value="Genomic_DNA"/>
</dbReference>
<reference evidence="2" key="1">
    <citation type="submission" date="2023-07" db="EMBL/GenBank/DDBJ databases">
        <title>Whole genome shotgun sequence of Streptomyces cacaoi subsp. asoensis NBRC 13813.</title>
        <authorList>
            <person name="Komaki H."/>
            <person name="Tamura T."/>
        </authorList>
    </citation>
    <scope>NUCLEOTIDE SEQUENCE [LARGE SCALE GENOMIC DNA]</scope>
    <source>
        <strain evidence="2">NBRC 13813</strain>
    </source>
</reference>
<dbReference type="Proteomes" id="UP000649259">
    <property type="component" value="Unassembled WGS sequence"/>
</dbReference>
<accession>A0ABQ3SCI4</accession>
<dbReference type="Gene3D" id="3.40.50.1240">
    <property type="entry name" value="Phosphoglycerate mutase-like"/>
    <property type="match status" value="1"/>
</dbReference>
<comment type="caution">
    <text evidence="1">The sequence shown here is derived from an EMBL/GenBank/DDBJ whole genome shotgun (WGS) entry which is preliminary data.</text>
</comment>
<protein>
    <submittedName>
        <fullName evidence="1">Uncharacterized protein</fullName>
    </submittedName>
</protein>